<dbReference type="eggNOG" id="COG3328">
    <property type="taxonomic scope" value="Bacteria"/>
</dbReference>
<evidence type="ECO:0000313" key="2">
    <source>
        <dbReference type="Proteomes" id="UP000001966"/>
    </source>
</evidence>
<name>Q0AJK9_NITEC</name>
<evidence type="ECO:0000313" key="1">
    <source>
        <dbReference type="EMBL" id="ABI58462.1"/>
    </source>
</evidence>
<accession>Q0AJK9</accession>
<dbReference type="Proteomes" id="UP000001966">
    <property type="component" value="Chromosome"/>
</dbReference>
<gene>
    <name evidence="1" type="ordered locus">Neut_0176</name>
</gene>
<dbReference type="STRING" id="335283.Neut_0176"/>
<dbReference type="HOGENOM" id="CLU_2480164_0_0_4"/>
<dbReference type="KEGG" id="net:Neut_0176"/>
<sequence>MKKYLKNNGACKISCVSARAFIPVKEFSMTTDTMNELDLNQWQAHIGCLAKNIKSEADLGSLTQQLVKMTVEAALGAELDEHLLCQA</sequence>
<reference evidence="1 2" key="1">
    <citation type="journal article" date="2007" name="Environ. Microbiol.">
        <title>Whole-genome analysis of the ammonia-oxidizing bacterium, Nitrosomonas eutropha C91: implications for niche adaptation.</title>
        <authorList>
            <person name="Stein L.Y."/>
            <person name="Arp D.J."/>
            <person name="Berube P.M."/>
            <person name="Chain P.S."/>
            <person name="Hauser L."/>
            <person name="Jetten M.S."/>
            <person name="Klotz M.G."/>
            <person name="Larimer F.W."/>
            <person name="Norton J.M."/>
            <person name="Op den Camp H.J.M."/>
            <person name="Shin M."/>
            <person name="Wei X."/>
        </authorList>
    </citation>
    <scope>NUCLEOTIDE SEQUENCE [LARGE SCALE GENOMIC DNA]</scope>
    <source>
        <strain evidence="2">DSM 101675 / C91 / Nm57</strain>
    </source>
</reference>
<organism evidence="1 2">
    <name type="scientific">Nitrosomonas eutropha (strain DSM 101675 / C91 / Nm57)</name>
    <dbReference type="NCBI Taxonomy" id="335283"/>
    <lineage>
        <taxon>Bacteria</taxon>
        <taxon>Pseudomonadati</taxon>
        <taxon>Pseudomonadota</taxon>
        <taxon>Betaproteobacteria</taxon>
        <taxon>Nitrosomonadales</taxon>
        <taxon>Nitrosomonadaceae</taxon>
        <taxon>Nitrosomonas</taxon>
    </lineage>
</organism>
<proteinExistence type="predicted"/>
<protein>
    <submittedName>
        <fullName evidence="1">Uncharacterized protein</fullName>
    </submittedName>
</protein>
<dbReference type="EMBL" id="CP000450">
    <property type="protein sequence ID" value="ABI58462.1"/>
    <property type="molecule type" value="Genomic_DNA"/>
</dbReference>
<dbReference type="AlphaFoldDB" id="Q0AJK9"/>